<comment type="caution">
    <text evidence="2">The sequence shown here is derived from an EMBL/GenBank/DDBJ whole genome shotgun (WGS) entry which is preliminary data.</text>
</comment>
<evidence type="ECO:0000256" key="1">
    <source>
        <dbReference type="SAM" id="Coils"/>
    </source>
</evidence>
<sequence>MNDKTFTLAEANALLPQLKADLQRLQALADQYERLYRELQRRRAQEGASSLREDVKNNVNGINDGDDPFFELEGRLDFLRLEVDMEVANFTRKGVLLKMISPGLIDFPAVLDGENVLICWKEGEERITHYHSWDEGFRGRKSHPEA</sequence>
<feature type="coiled-coil region" evidence="1">
    <location>
        <begin position="8"/>
        <end position="49"/>
    </location>
</feature>
<protein>
    <recommendedName>
        <fullName evidence="4">Cell division protein DivIVA</fullName>
    </recommendedName>
</protein>
<accession>A0ABN8GPT5</accession>
<gene>
    <name evidence="2" type="ORF">PAECIP111893_02912</name>
</gene>
<evidence type="ECO:0000313" key="2">
    <source>
        <dbReference type="EMBL" id="CAH1208828.1"/>
    </source>
</evidence>
<dbReference type="PIRSF" id="PIRSF016498">
    <property type="entry name" value="UCP016498"/>
    <property type="match status" value="1"/>
</dbReference>
<keyword evidence="1" id="KW-0175">Coiled coil</keyword>
<reference evidence="2" key="1">
    <citation type="submission" date="2022-01" db="EMBL/GenBank/DDBJ databases">
        <authorList>
            <person name="Criscuolo A."/>
        </authorList>
    </citation>
    <scope>NUCLEOTIDE SEQUENCE</scope>
    <source>
        <strain evidence="2">CIP111893</strain>
    </source>
</reference>
<evidence type="ECO:0000313" key="3">
    <source>
        <dbReference type="Proteomes" id="UP000838686"/>
    </source>
</evidence>
<organism evidence="2 3">
    <name type="scientific">Paenibacillus plantiphilus</name>
    <dbReference type="NCBI Taxonomy" id="2905650"/>
    <lineage>
        <taxon>Bacteria</taxon>
        <taxon>Bacillati</taxon>
        <taxon>Bacillota</taxon>
        <taxon>Bacilli</taxon>
        <taxon>Bacillales</taxon>
        <taxon>Paenibacillaceae</taxon>
        <taxon>Paenibacillus</taxon>
    </lineage>
</organism>
<dbReference type="EMBL" id="CAKMMF010000015">
    <property type="protein sequence ID" value="CAH1208828.1"/>
    <property type="molecule type" value="Genomic_DNA"/>
</dbReference>
<dbReference type="InterPro" id="IPR018699">
    <property type="entry name" value="DUF2203"/>
</dbReference>
<dbReference type="RefSeq" id="WP_236343278.1">
    <property type="nucleotide sequence ID" value="NZ_CAKMMF010000015.1"/>
</dbReference>
<keyword evidence="3" id="KW-1185">Reference proteome</keyword>
<name>A0ABN8GPT5_9BACL</name>
<dbReference type="Pfam" id="PF09969">
    <property type="entry name" value="DUF2203"/>
    <property type="match status" value="1"/>
</dbReference>
<proteinExistence type="predicted"/>
<evidence type="ECO:0008006" key="4">
    <source>
        <dbReference type="Google" id="ProtNLM"/>
    </source>
</evidence>
<dbReference type="Proteomes" id="UP000838686">
    <property type="component" value="Unassembled WGS sequence"/>
</dbReference>